<keyword evidence="1" id="KW-0732">Signal</keyword>
<dbReference type="SMART" id="SM00849">
    <property type="entry name" value="Lactamase_B"/>
    <property type="match status" value="1"/>
</dbReference>
<dbReference type="InterPro" id="IPR006674">
    <property type="entry name" value="HD_domain"/>
</dbReference>
<dbReference type="Pfam" id="PF01966">
    <property type="entry name" value="HD"/>
    <property type="match status" value="1"/>
</dbReference>
<evidence type="ECO:0000313" key="7">
    <source>
        <dbReference type="Proteomes" id="UP000276029"/>
    </source>
</evidence>
<feature type="chain" id="PRO_5042248627" evidence="1">
    <location>
        <begin position="21"/>
        <end position="508"/>
    </location>
</feature>
<feature type="domain" description="Metallo-beta-lactamase" evidence="3">
    <location>
        <begin position="35"/>
        <end position="241"/>
    </location>
</feature>
<dbReference type="SUPFAM" id="SSF56281">
    <property type="entry name" value="Metallo-hydrolase/oxidoreductase"/>
    <property type="match status" value="1"/>
</dbReference>
<organism evidence="4 6">
    <name type="scientific">Sphingosinicella microcystinivorans</name>
    <dbReference type="NCBI Taxonomy" id="335406"/>
    <lineage>
        <taxon>Bacteria</taxon>
        <taxon>Pseudomonadati</taxon>
        <taxon>Pseudomonadota</taxon>
        <taxon>Alphaproteobacteria</taxon>
        <taxon>Sphingomonadales</taxon>
        <taxon>Sphingosinicellaceae</taxon>
        <taxon>Sphingosinicella</taxon>
    </lineage>
</organism>
<evidence type="ECO:0000313" key="5">
    <source>
        <dbReference type="EMBL" id="RKS88811.1"/>
    </source>
</evidence>
<dbReference type="EMBL" id="AP018711">
    <property type="protein sequence ID" value="BBE32567.1"/>
    <property type="molecule type" value="Genomic_DNA"/>
</dbReference>
<dbReference type="KEGG" id="smic:SmB9_02250"/>
<reference evidence="4 6" key="1">
    <citation type="submission" date="2018-06" db="EMBL/GenBank/DDBJ databases">
        <title>Complete Genome Sequence of the Microcystin-Degrading Bacterium Sphingosinicella microcystinivorans Strain B-9.</title>
        <authorList>
            <person name="Jin H."/>
            <person name="Nishizawa T."/>
            <person name="Guo Y."/>
            <person name="Nishizawa A."/>
            <person name="Park H."/>
            <person name="Kato H."/>
            <person name="Tsuji K."/>
            <person name="Harada K."/>
        </authorList>
    </citation>
    <scope>NUCLEOTIDE SEQUENCE [LARGE SCALE GENOMIC DNA]</scope>
    <source>
        <strain evidence="4 6">B9</strain>
    </source>
</reference>
<name>A0AAD1D344_SPHMI</name>
<dbReference type="InterPro" id="IPR036866">
    <property type="entry name" value="RibonucZ/Hydroxyglut_hydro"/>
</dbReference>
<dbReference type="Proteomes" id="UP000276029">
    <property type="component" value="Unassembled WGS sequence"/>
</dbReference>
<proteinExistence type="predicted"/>
<dbReference type="EMBL" id="RBWX01000008">
    <property type="protein sequence ID" value="RKS88811.1"/>
    <property type="molecule type" value="Genomic_DNA"/>
</dbReference>
<feature type="domain" description="HD/PDEase" evidence="2">
    <location>
        <begin position="328"/>
        <end position="445"/>
    </location>
</feature>
<dbReference type="InterPro" id="IPR001279">
    <property type="entry name" value="Metallo-B-lactamas"/>
</dbReference>
<dbReference type="Gene3D" id="3.60.15.10">
    <property type="entry name" value="Ribonuclease Z/Hydroxyacylglutathione hydrolase-like"/>
    <property type="match status" value="1"/>
</dbReference>
<evidence type="ECO:0000259" key="3">
    <source>
        <dbReference type="SMART" id="SM00849"/>
    </source>
</evidence>
<feature type="signal peptide" evidence="1">
    <location>
        <begin position="1"/>
        <end position="20"/>
    </location>
</feature>
<gene>
    <name evidence="5" type="ORF">DFR51_2022</name>
    <name evidence="4" type="ORF">SmB9_02250</name>
</gene>
<dbReference type="Gene3D" id="1.10.3210.10">
    <property type="entry name" value="Hypothetical protein af1432"/>
    <property type="match status" value="1"/>
</dbReference>
<keyword evidence="7" id="KW-1185">Reference proteome</keyword>
<dbReference type="SMART" id="SM00471">
    <property type="entry name" value="HDc"/>
    <property type="match status" value="1"/>
</dbReference>
<dbReference type="Pfam" id="PF00753">
    <property type="entry name" value="Lactamase_B"/>
    <property type="match status" value="1"/>
</dbReference>
<dbReference type="PANTHER" id="PTHR33594:SF1">
    <property type="entry name" value="HD_PDEASE DOMAIN-CONTAINING PROTEIN"/>
    <property type="match status" value="1"/>
</dbReference>
<evidence type="ECO:0000313" key="6">
    <source>
        <dbReference type="Proteomes" id="UP000275727"/>
    </source>
</evidence>
<evidence type="ECO:0000259" key="2">
    <source>
        <dbReference type="SMART" id="SM00471"/>
    </source>
</evidence>
<sequence>MKATFAFALLVAFAVSPAHAERVEAVSVYKGDFATVNSFVFSNGRSLVVMDVQRKANEARKLAAMIKAMKLPLTHILISHGHTDHFTGMAVFRDEFPDAKIVVANEDIKADIKRYAIYMDTGGETGAEPPLDPALKPKTPEHPGGFDYERNIEVLNTPTLEMVGGGTLELTTDYMRAETPYITTVYSPDLNALFLSDFGYNGVHFWVGDDISHEDLKNWRAELVALKARYAKQQPKIYPGHGDPTDMRIFDPSVRYIDDFLAVTADSKSPEEAMRKMIALYPGYKQADFFLKYSAMEHVPGRPSSVGHRADAAWRTKVRELSAKEFRNPAWGYSHSVRDYVLAQQLARADGVRLDDDVMFAAAYLHDMAAFPKWEAQGTDHADRAAAIVDTILKDSGFPMRKLEAVREAIRTHMYDREPKTPEALYLHDADALDWLGAVGVARVMALVDAQGGKPDGPDMAKFLEANLANVPARVLTPAGKAMMPERKAELEAFLRDLRTQTEEFSTL</sequence>
<dbReference type="PANTHER" id="PTHR33594">
    <property type="entry name" value="SUPERFAMILY HYDROLASE, PUTATIVE (AFU_ORTHOLOGUE AFUA_1G03035)-RELATED"/>
    <property type="match status" value="1"/>
</dbReference>
<protein>
    <submittedName>
        <fullName evidence="5">Glyoxylase-like metal-dependent hydrolase (Beta-lactamase superfamily II)</fullName>
    </submittedName>
</protein>
<dbReference type="RefSeq" id="WP_121050550.1">
    <property type="nucleotide sequence ID" value="NZ_AP018711.1"/>
</dbReference>
<dbReference type="SUPFAM" id="SSF109604">
    <property type="entry name" value="HD-domain/PDEase-like"/>
    <property type="match status" value="1"/>
</dbReference>
<dbReference type="InterPro" id="IPR003607">
    <property type="entry name" value="HD/PDEase_dom"/>
</dbReference>
<accession>A0AAD1D344</accession>
<dbReference type="AlphaFoldDB" id="A0AAD1D344"/>
<evidence type="ECO:0000313" key="4">
    <source>
        <dbReference type="EMBL" id="BBE32567.1"/>
    </source>
</evidence>
<dbReference type="Proteomes" id="UP000275727">
    <property type="component" value="Chromosome"/>
</dbReference>
<evidence type="ECO:0000256" key="1">
    <source>
        <dbReference type="SAM" id="SignalP"/>
    </source>
</evidence>
<reference evidence="5 7" key="2">
    <citation type="submission" date="2018-10" db="EMBL/GenBank/DDBJ databases">
        <title>Genomic Encyclopedia of Type Strains, Phase IV (KMG-IV): sequencing the most valuable type-strain genomes for metagenomic binning, comparative biology and taxonomic classification.</title>
        <authorList>
            <person name="Goeker M."/>
        </authorList>
    </citation>
    <scope>NUCLEOTIDE SEQUENCE [LARGE SCALE GENOMIC DNA]</scope>
    <source>
        <strain evidence="5 7">DSM 19791</strain>
    </source>
</reference>
<dbReference type="CDD" id="cd00077">
    <property type="entry name" value="HDc"/>
    <property type="match status" value="1"/>
</dbReference>